<feature type="region of interest" description="Disordered" evidence="1">
    <location>
        <begin position="1"/>
        <end position="97"/>
    </location>
</feature>
<reference evidence="2" key="1">
    <citation type="submission" date="2023-03" db="EMBL/GenBank/DDBJ databases">
        <title>Massive genome expansion in bonnet fungi (Mycena s.s.) driven by repeated elements and novel gene families across ecological guilds.</title>
        <authorList>
            <consortium name="Lawrence Berkeley National Laboratory"/>
            <person name="Harder C.B."/>
            <person name="Miyauchi S."/>
            <person name="Viragh M."/>
            <person name="Kuo A."/>
            <person name="Thoen E."/>
            <person name="Andreopoulos B."/>
            <person name="Lu D."/>
            <person name="Skrede I."/>
            <person name="Drula E."/>
            <person name="Henrissat B."/>
            <person name="Morin E."/>
            <person name="Kohler A."/>
            <person name="Barry K."/>
            <person name="LaButti K."/>
            <person name="Morin E."/>
            <person name="Salamov A."/>
            <person name="Lipzen A."/>
            <person name="Mereny Z."/>
            <person name="Hegedus B."/>
            <person name="Baldrian P."/>
            <person name="Stursova M."/>
            <person name="Weitz H."/>
            <person name="Taylor A."/>
            <person name="Grigoriev I.V."/>
            <person name="Nagy L.G."/>
            <person name="Martin F."/>
            <person name="Kauserud H."/>
        </authorList>
    </citation>
    <scope>NUCLEOTIDE SEQUENCE</scope>
    <source>
        <strain evidence="2">CBHHK200</strain>
    </source>
</reference>
<evidence type="ECO:0000313" key="3">
    <source>
        <dbReference type="Proteomes" id="UP001218188"/>
    </source>
</evidence>
<protein>
    <submittedName>
        <fullName evidence="2">Uncharacterized protein</fullName>
    </submittedName>
</protein>
<name>A0AAD6RWY4_9AGAR</name>
<comment type="caution">
    <text evidence="2">The sequence shown here is derived from an EMBL/GenBank/DDBJ whole genome shotgun (WGS) entry which is preliminary data.</text>
</comment>
<feature type="region of interest" description="Disordered" evidence="1">
    <location>
        <begin position="139"/>
        <end position="189"/>
    </location>
</feature>
<feature type="compositionally biased region" description="Basic and acidic residues" evidence="1">
    <location>
        <begin position="76"/>
        <end position="97"/>
    </location>
</feature>
<feature type="compositionally biased region" description="Polar residues" evidence="1">
    <location>
        <begin position="1"/>
        <end position="28"/>
    </location>
</feature>
<dbReference type="EMBL" id="JARJCM010000651">
    <property type="protein sequence ID" value="KAJ7016016.1"/>
    <property type="molecule type" value="Genomic_DNA"/>
</dbReference>
<evidence type="ECO:0000313" key="2">
    <source>
        <dbReference type="EMBL" id="KAJ7016016.1"/>
    </source>
</evidence>
<organism evidence="2 3">
    <name type="scientific">Mycena alexandri</name>
    <dbReference type="NCBI Taxonomy" id="1745969"/>
    <lineage>
        <taxon>Eukaryota</taxon>
        <taxon>Fungi</taxon>
        <taxon>Dikarya</taxon>
        <taxon>Basidiomycota</taxon>
        <taxon>Agaricomycotina</taxon>
        <taxon>Agaricomycetes</taxon>
        <taxon>Agaricomycetidae</taxon>
        <taxon>Agaricales</taxon>
        <taxon>Marasmiineae</taxon>
        <taxon>Mycenaceae</taxon>
        <taxon>Mycena</taxon>
    </lineage>
</organism>
<proteinExistence type="predicted"/>
<evidence type="ECO:0000256" key="1">
    <source>
        <dbReference type="SAM" id="MobiDB-lite"/>
    </source>
</evidence>
<dbReference type="AlphaFoldDB" id="A0AAD6RWY4"/>
<dbReference type="Proteomes" id="UP001218188">
    <property type="component" value="Unassembled WGS sequence"/>
</dbReference>
<feature type="compositionally biased region" description="Polar residues" evidence="1">
    <location>
        <begin position="140"/>
        <end position="155"/>
    </location>
</feature>
<keyword evidence="3" id="KW-1185">Reference proteome</keyword>
<sequence length="240" mass="25643">MAASSRDQIQEQGSDVCNAWQRSHTLETAGNARGSGLQEGRAHTVAEKKHVELKPGIVSSTSEAEPVRGVGESSEEGDKSGAVHKDMRQRKKQTEAERVVAVVGVDTKKWLSPRRHVGMQSLVPVENVFADTELKPELASSRTSGAAPACTSSSGRRCGLGRAVTRMREPQEAQRAPKSSADGDQAQVPISTSEAGCGAVILSRRTAQLRAGRGGDERYLWKISEDVDLGRAEAKQCALA</sequence>
<gene>
    <name evidence="2" type="ORF">C8F04DRAFT_1283243</name>
</gene>
<accession>A0AAD6RWY4</accession>
<feature type="compositionally biased region" description="Basic and acidic residues" evidence="1">
    <location>
        <begin position="40"/>
        <end position="53"/>
    </location>
</feature>